<feature type="region of interest" description="Disordered" evidence="1">
    <location>
        <begin position="715"/>
        <end position="740"/>
    </location>
</feature>
<accession>A0A433JNU4</accession>
<feature type="compositionally biased region" description="Polar residues" evidence="1">
    <location>
        <begin position="730"/>
        <end position="740"/>
    </location>
</feature>
<evidence type="ECO:0000256" key="1">
    <source>
        <dbReference type="SAM" id="MobiDB-lite"/>
    </source>
</evidence>
<dbReference type="AlphaFoldDB" id="A0A433JNU4"/>
<comment type="caution">
    <text evidence="4">The sequence shown here is derived from an EMBL/GenBank/DDBJ whole genome shotgun (WGS) entry which is preliminary data.</text>
</comment>
<feature type="transmembrane region" description="Helical" evidence="2">
    <location>
        <begin position="683"/>
        <end position="702"/>
    </location>
</feature>
<evidence type="ECO:0000256" key="3">
    <source>
        <dbReference type="SAM" id="SignalP"/>
    </source>
</evidence>
<gene>
    <name evidence="4" type="ORF">ELQ94_13815</name>
</gene>
<dbReference type="Pfam" id="PF19516">
    <property type="entry name" value="DUF6049"/>
    <property type="match status" value="1"/>
</dbReference>
<dbReference type="Proteomes" id="UP000274909">
    <property type="component" value="Unassembled WGS sequence"/>
</dbReference>
<keyword evidence="2" id="KW-0472">Membrane</keyword>
<keyword evidence="2" id="KW-0812">Transmembrane</keyword>
<keyword evidence="5" id="KW-1185">Reference proteome</keyword>
<keyword evidence="2" id="KW-1133">Transmembrane helix</keyword>
<feature type="region of interest" description="Disordered" evidence="1">
    <location>
        <begin position="319"/>
        <end position="344"/>
    </location>
</feature>
<sequence>MNSRLLKSLLRSLPATALVLAMPFVAAPALALEVSATEASATEVSVTGGVVRTATDDEADTATTDEPTVSIQIDSESASVEGDEPLSLVVTIDNTTDTDLDAGRIVLTGGSTTIGSRATLHAHLDGSDPLPTPVDLVDVAVPPITAGSNYTSNAVLVPNDRLSMPPDYGAVPLTAAFESGATTIAAHDTYIAAAAAPTNSIELAIAIPVTAPTGQNGLISSESLATYTAPSGVLTRQLDGAAGRDVALGVDPMIIASIRVLGAAAPASATAWLDRLADVPNETFPLQFADADGAVQAASGLDALLEPSSVQFALPADYTPAVPTETPTPDPSGTPTPAPTEDDTIPTVDELTAFEWTMDDLLWPAEGTVTASDLDMFAASGVTDTILGSSNVADATAYPAASTVGERGALVADDDISSALRIAATAVTAGDGADAIADISAELAVTAREQGATGRTVLATLDRGWPPTASRLGDALQAVSNLPTVNPVDLSDVRAEERIDVTLADIEPDSSRTSAVSLLMDREARLREFSAVLTTPELLTGRERVQILTLLSVDWMDTGEEWTEALVAHSEQTSELLGSVSILNSSDVLLVGNESAIPFGVRNDSPYDVQVLIDATPSNIRLDVGDPQVVEVAAGSRQTVRVPVTAQLGNGDVGLTVTLSSVSGVRVGEPVTATVAVRADWEGIGAVIAVLLVVGMLVAGVVRTILRRRARLAEAAEKKASSDAPDSDNTDSNGNIEERS</sequence>
<feature type="chain" id="PRO_5019571375" description="2-oxoglutarate dehydrogenase" evidence="3">
    <location>
        <begin position="32"/>
        <end position="740"/>
    </location>
</feature>
<feature type="signal peptide" evidence="3">
    <location>
        <begin position="1"/>
        <end position="31"/>
    </location>
</feature>
<feature type="compositionally biased region" description="Pro residues" evidence="1">
    <location>
        <begin position="326"/>
        <end position="338"/>
    </location>
</feature>
<evidence type="ECO:0000256" key="2">
    <source>
        <dbReference type="SAM" id="Phobius"/>
    </source>
</evidence>
<dbReference type="OrthoDB" id="4985746at2"/>
<organism evidence="4 5">
    <name type="scientific">Labedella endophytica</name>
    <dbReference type="NCBI Taxonomy" id="1523160"/>
    <lineage>
        <taxon>Bacteria</taxon>
        <taxon>Bacillati</taxon>
        <taxon>Actinomycetota</taxon>
        <taxon>Actinomycetes</taxon>
        <taxon>Micrococcales</taxon>
        <taxon>Microbacteriaceae</taxon>
        <taxon>Labedella</taxon>
    </lineage>
</organism>
<proteinExistence type="predicted"/>
<evidence type="ECO:0008006" key="6">
    <source>
        <dbReference type="Google" id="ProtNLM"/>
    </source>
</evidence>
<dbReference type="EMBL" id="RZGZ01000004">
    <property type="protein sequence ID" value="RUQ98099.1"/>
    <property type="molecule type" value="Genomic_DNA"/>
</dbReference>
<dbReference type="RefSeq" id="WP_127050952.1">
    <property type="nucleotide sequence ID" value="NZ_RZGZ01000004.1"/>
</dbReference>
<reference evidence="4 5" key="1">
    <citation type="submission" date="2018-12" db="EMBL/GenBank/DDBJ databases">
        <authorList>
            <person name="Li F."/>
        </authorList>
    </citation>
    <scope>NUCLEOTIDE SEQUENCE [LARGE SCALE GENOMIC DNA]</scope>
    <source>
        <strain evidence="4 5">EGI 6500705</strain>
    </source>
</reference>
<dbReference type="InterPro" id="IPR046112">
    <property type="entry name" value="DUF6049"/>
</dbReference>
<name>A0A433JNU4_9MICO</name>
<evidence type="ECO:0000313" key="4">
    <source>
        <dbReference type="EMBL" id="RUQ98099.1"/>
    </source>
</evidence>
<protein>
    <recommendedName>
        <fullName evidence="6">2-oxoglutarate dehydrogenase</fullName>
    </recommendedName>
</protein>
<keyword evidence="3" id="KW-0732">Signal</keyword>
<evidence type="ECO:0000313" key="5">
    <source>
        <dbReference type="Proteomes" id="UP000274909"/>
    </source>
</evidence>